<evidence type="ECO:0000313" key="2">
    <source>
        <dbReference type="Proteomes" id="UP000828390"/>
    </source>
</evidence>
<name>A0A9D4IRS4_DREPO</name>
<protein>
    <submittedName>
        <fullName evidence="1">Uncharacterized protein</fullName>
    </submittedName>
</protein>
<reference evidence="1" key="2">
    <citation type="submission" date="2020-11" db="EMBL/GenBank/DDBJ databases">
        <authorList>
            <person name="McCartney M.A."/>
            <person name="Auch B."/>
            <person name="Kono T."/>
            <person name="Mallez S."/>
            <person name="Becker A."/>
            <person name="Gohl D.M."/>
            <person name="Silverstein K.A.T."/>
            <person name="Koren S."/>
            <person name="Bechman K.B."/>
            <person name="Herman A."/>
            <person name="Abrahante J.E."/>
            <person name="Garbe J."/>
        </authorList>
    </citation>
    <scope>NUCLEOTIDE SEQUENCE</scope>
    <source>
        <strain evidence="1">Duluth1</strain>
        <tissue evidence="1">Whole animal</tissue>
    </source>
</reference>
<reference evidence="1" key="1">
    <citation type="journal article" date="2019" name="bioRxiv">
        <title>The Genome of the Zebra Mussel, Dreissena polymorpha: A Resource for Invasive Species Research.</title>
        <authorList>
            <person name="McCartney M.A."/>
            <person name="Auch B."/>
            <person name="Kono T."/>
            <person name="Mallez S."/>
            <person name="Zhang Y."/>
            <person name="Obille A."/>
            <person name="Becker A."/>
            <person name="Abrahante J.E."/>
            <person name="Garbe J."/>
            <person name="Badalamenti J.P."/>
            <person name="Herman A."/>
            <person name="Mangelson H."/>
            <person name="Liachko I."/>
            <person name="Sullivan S."/>
            <person name="Sone E.D."/>
            <person name="Koren S."/>
            <person name="Silverstein K.A.T."/>
            <person name="Beckman K.B."/>
            <person name="Gohl D.M."/>
        </authorList>
    </citation>
    <scope>NUCLEOTIDE SEQUENCE</scope>
    <source>
        <strain evidence="1">Duluth1</strain>
        <tissue evidence="1">Whole animal</tissue>
    </source>
</reference>
<organism evidence="1 2">
    <name type="scientific">Dreissena polymorpha</name>
    <name type="common">Zebra mussel</name>
    <name type="synonym">Mytilus polymorpha</name>
    <dbReference type="NCBI Taxonomy" id="45954"/>
    <lineage>
        <taxon>Eukaryota</taxon>
        <taxon>Metazoa</taxon>
        <taxon>Spiralia</taxon>
        <taxon>Lophotrochozoa</taxon>
        <taxon>Mollusca</taxon>
        <taxon>Bivalvia</taxon>
        <taxon>Autobranchia</taxon>
        <taxon>Heteroconchia</taxon>
        <taxon>Euheterodonta</taxon>
        <taxon>Imparidentia</taxon>
        <taxon>Neoheterodontei</taxon>
        <taxon>Myida</taxon>
        <taxon>Dreissenoidea</taxon>
        <taxon>Dreissenidae</taxon>
        <taxon>Dreissena</taxon>
    </lineage>
</organism>
<dbReference type="Proteomes" id="UP000828390">
    <property type="component" value="Unassembled WGS sequence"/>
</dbReference>
<accession>A0A9D4IRS4</accession>
<proteinExistence type="predicted"/>
<gene>
    <name evidence="1" type="ORF">DPMN_159492</name>
</gene>
<evidence type="ECO:0000313" key="1">
    <source>
        <dbReference type="EMBL" id="KAH3781593.1"/>
    </source>
</evidence>
<dbReference type="AlphaFoldDB" id="A0A9D4IRS4"/>
<sequence>MLTTEQYTIDMEIKFRKLNAFLEQQTQSKVQAPPPLSLRETALIQENNQQA</sequence>
<dbReference type="EMBL" id="JAIWYP010000008">
    <property type="protein sequence ID" value="KAH3781593.1"/>
    <property type="molecule type" value="Genomic_DNA"/>
</dbReference>
<keyword evidence="2" id="KW-1185">Reference proteome</keyword>
<comment type="caution">
    <text evidence="1">The sequence shown here is derived from an EMBL/GenBank/DDBJ whole genome shotgun (WGS) entry which is preliminary data.</text>
</comment>